<evidence type="ECO:0000313" key="3">
    <source>
        <dbReference type="Proteomes" id="UP000823860"/>
    </source>
</evidence>
<dbReference type="EMBL" id="DWZE01000011">
    <property type="protein sequence ID" value="HJA82504.1"/>
    <property type="molecule type" value="Genomic_DNA"/>
</dbReference>
<sequence>MKQVGWRRIGQPLFWLLLYLLAFIYCQHYFVYDYFYAEQFDFFRFSGEYACNCISDWGGLASYLAAFLMQFFTVPCVGPAIAALLFVGISWELRGIWKKMSPTVEAPLLYLLPSLLLLWMGTDFNYHWSGTIGLWISLCVLRFCLYIPSFHWQVLLTGLCFLPAYYAVGPWMLTVLAGILLNGLFTRRWHVMWLVPWGVLVAVCFYQIGVVPEARFLFSPDAYYNPKLFSPVAGWYAAASCLLNLALSAVCGNVRRGLRGRWSLVSWTVQLALLALICWKGTAYFYSVKNQSAKQLDYYVRTKQWQEILEIPELRADANYLHACYQNLALAALDRLGDDLLDYGQCGSRGLVLAWDRTFTSSMLLSDVYYQMGNIALAQEKAFESMIASEYEMTPRLLLRLIQTNLIFGYDKVAEKYIRLLEQTWAYASEATYYRQFLGHPERLEADAELGHRKRCVTTTSGLSNDFQIMNNLWQIMHSNPAWRPAFLYYGAICLLNKDVDNLRCFLEAYKAAKGLQPMPVHFQEAAIILHEKEEDVWADYGVSPEVANRFKAYRQTVYEMRKGRIPFAQLQGRYGNTYWFYFMFKR</sequence>
<dbReference type="Pfam" id="PF19529">
    <property type="entry name" value="DUF6057"/>
    <property type="match status" value="1"/>
</dbReference>
<keyword evidence="1" id="KW-1133">Transmembrane helix</keyword>
<evidence type="ECO:0000313" key="2">
    <source>
        <dbReference type="EMBL" id="HJA82504.1"/>
    </source>
</evidence>
<feature type="transmembrane region" description="Helical" evidence="1">
    <location>
        <begin position="64"/>
        <end position="87"/>
    </location>
</feature>
<feature type="transmembrane region" description="Helical" evidence="1">
    <location>
        <begin position="12"/>
        <end position="32"/>
    </location>
</feature>
<feature type="transmembrane region" description="Helical" evidence="1">
    <location>
        <begin position="164"/>
        <end position="184"/>
    </location>
</feature>
<reference evidence="2" key="1">
    <citation type="journal article" date="2021" name="PeerJ">
        <title>Extensive microbial diversity within the chicken gut microbiome revealed by metagenomics and culture.</title>
        <authorList>
            <person name="Gilroy R."/>
            <person name="Ravi A."/>
            <person name="Getino M."/>
            <person name="Pursley I."/>
            <person name="Horton D.L."/>
            <person name="Alikhan N.F."/>
            <person name="Baker D."/>
            <person name="Gharbi K."/>
            <person name="Hall N."/>
            <person name="Watson M."/>
            <person name="Adriaenssens E.M."/>
            <person name="Foster-Nyarko E."/>
            <person name="Jarju S."/>
            <person name="Secka A."/>
            <person name="Antonio M."/>
            <person name="Oren A."/>
            <person name="Chaudhuri R.R."/>
            <person name="La Ragione R."/>
            <person name="Hildebrand F."/>
            <person name="Pallen M.J."/>
        </authorList>
    </citation>
    <scope>NUCLEOTIDE SEQUENCE</scope>
    <source>
        <strain evidence="2">ChiHecec1B25-7008</strain>
    </source>
</reference>
<proteinExistence type="predicted"/>
<reference evidence="2" key="2">
    <citation type="submission" date="2021-04" db="EMBL/GenBank/DDBJ databases">
        <authorList>
            <person name="Gilroy R."/>
        </authorList>
    </citation>
    <scope>NUCLEOTIDE SEQUENCE</scope>
    <source>
        <strain evidence="2">ChiHecec1B25-7008</strain>
    </source>
</reference>
<organism evidence="2 3">
    <name type="scientific">Candidatus Bacteroides intestinavium</name>
    <dbReference type="NCBI Taxonomy" id="2838469"/>
    <lineage>
        <taxon>Bacteria</taxon>
        <taxon>Pseudomonadati</taxon>
        <taxon>Bacteroidota</taxon>
        <taxon>Bacteroidia</taxon>
        <taxon>Bacteroidales</taxon>
        <taxon>Bacteroidaceae</taxon>
        <taxon>Bacteroides</taxon>
    </lineage>
</organism>
<comment type="caution">
    <text evidence="2">The sequence shown here is derived from an EMBL/GenBank/DDBJ whole genome shotgun (WGS) entry which is preliminary data.</text>
</comment>
<keyword evidence="1" id="KW-0812">Transmembrane</keyword>
<feature type="transmembrane region" description="Helical" evidence="1">
    <location>
        <begin position="232"/>
        <end position="252"/>
    </location>
</feature>
<evidence type="ECO:0008006" key="4">
    <source>
        <dbReference type="Google" id="ProtNLM"/>
    </source>
</evidence>
<dbReference type="AlphaFoldDB" id="A0A9D2KSX0"/>
<evidence type="ECO:0000256" key="1">
    <source>
        <dbReference type="SAM" id="Phobius"/>
    </source>
</evidence>
<keyword evidence="1" id="KW-0472">Membrane</keyword>
<protein>
    <recommendedName>
        <fullName evidence="4">Transmembrane protein</fullName>
    </recommendedName>
</protein>
<accession>A0A9D2KSX0</accession>
<name>A0A9D2KSX0_9BACE</name>
<feature type="transmembrane region" description="Helical" evidence="1">
    <location>
        <begin position="191"/>
        <end position="212"/>
    </location>
</feature>
<gene>
    <name evidence="2" type="ORF">H9785_00795</name>
</gene>
<feature type="transmembrane region" description="Helical" evidence="1">
    <location>
        <begin position="264"/>
        <end position="286"/>
    </location>
</feature>
<dbReference type="InterPro" id="IPR045692">
    <property type="entry name" value="DUF6057"/>
</dbReference>
<dbReference type="Proteomes" id="UP000823860">
    <property type="component" value="Unassembled WGS sequence"/>
</dbReference>